<feature type="transmembrane region" description="Helical" evidence="1">
    <location>
        <begin position="35"/>
        <end position="51"/>
    </location>
</feature>
<keyword evidence="3" id="KW-1185">Reference proteome</keyword>
<evidence type="ECO:0000313" key="2">
    <source>
        <dbReference type="EMBL" id="KAB1063422.1"/>
    </source>
</evidence>
<protein>
    <submittedName>
        <fullName evidence="2">Uncharacterized protein</fullName>
    </submittedName>
</protein>
<keyword evidence="1" id="KW-0812">Transmembrane</keyword>
<comment type="caution">
    <text evidence="2">The sequence shown here is derived from an EMBL/GenBank/DDBJ whole genome shotgun (WGS) entry which is preliminary data.</text>
</comment>
<dbReference type="EMBL" id="WACR01000008">
    <property type="protein sequence ID" value="KAB1063422.1"/>
    <property type="molecule type" value="Genomic_DNA"/>
</dbReference>
<organism evidence="2 3">
    <name type="scientific">Salibacter halophilus</name>
    <dbReference type="NCBI Taxonomy" id="1803916"/>
    <lineage>
        <taxon>Bacteria</taxon>
        <taxon>Pseudomonadati</taxon>
        <taxon>Bacteroidota</taxon>
        <taxon>Flavobacteriia</taxon>
        <taxon>Flavobacteriales</taxon>
        <taxon>Salibacteraceae</taxon>
        <taxon>Salibacter</taxon>
    </lineage>
</organism>
<proteinExistence type="predicted"/>
<sequence length="70" mass="8482">MKTYNKFMEIFWLVIAILSGGTIGYLFFFEEYNEHPIFLALPFMALVMFLMRRWYRKRTEKESSGNDRVS</sequence>
<keyword evidence="1" id="KW-1133">Transmembrane helix</keyword>
<reference evidence="2 3" key="1">
    <citation type="submission" date="2019-09" db="EMBL/GenBank/DDBJ databases">
        <title>Genomes of Cryomorphaceae.</title>
        <authorList>
            <person name="Bowman J.P."/>
        </authorList>
    </citation>
    <scope>NUCLEOTIDE SEQUENCE [LARGE SCALE GENOMIC DNA]</scope>
    <source>
        <strain evidence="2 3">KCTC 52047</strain>
    </source>
</reference>
<keyword evidence="1" id="KW-0472">Membrane</keyword>
<dbReference type="OrthoDB" id="1467847at2"/>
<accession>A0A6N6M2K7</accession>
<name>A0A6N6M2K7_9FLAO</name>
<dbReference type="Proteomes" id="UP000435357">
    <property type="component" value="Unassembled WGS sequence"/>
</dbReference>
<gene>
    <name evidence="2" type="ORF">F3059_10155</name>
</gene>
<dbReference type="AlphaFoldDB" id="A0A6N6M2K7"/>
<feature type="transmembrane region" description="Helical" evidence="1">
    <location>
        <begin position="7"/>
        <end position="29"/>
    </location>
</feature>
<dbReference type="RefSeq" id="WP_151168857.1">
    <property type="nucleotide sequence ID" value="NZ_WACR01000008.1"/>
</dbReference>
<evidence type="ECO:0000313" key="3">
    <source>
        <dbReference type="Proteomes" id="UP000435357"/>
    </source>
</evidence>
<evidence type="ECO:0000256" key="1">
    <source>
        <dbReference type="SAM" id="Phobius"/>
    </source>
</evidence>